<gene>
    <name evidence="1" type="ORF">KZZ10_14435</name>
</gene>
<dbReference type="InterPro" id="IPR043129">
    <property type="entry name" value="ATPase_NBD"/>
</dbReference>
<evidence type="ECO:0008006" key="3">
    <source>
        <dbReference type="Google" id="ProtNLM"/>
    </source>
</evidence>
<comment type="caution">
    <text evidence="1">The sequence shown here is derived from an EMBL/GenBank/DDBJ whole genome shotgun (WGS) entry which is preliminary data.</text>
</comment>
<proteinExistence type="predicted"/>
<protein>
    <recommendedName>
        <fullName evidence="3">Type II secretion system protein L</fullName>
    </recommendedName>
</protein>
<evidence type="ECO:0000313" key="1">
    <source>
        <dbReference type="EMBL" id="MBZ1351838.1"/>
    </source>
</evidence>
<evidence type="ECO:0000313" key="2">
    <source>
        <dbReference type="Proteomes" id="UP000739565"/>
    </source>
</evidence>
<dbReference type="AlphaFoldDB" id="A0A953NC69"/>
<dbReference type="Proteomes" id="UP000739565">
    <property type="component" value="Unassembled WGS sequence"/>
</dbReference>
<dbReference type="RefSeq" id="WP_259662252.1">
    <property type="nucleotide sequence ID" value="NZ_JAHXRI010000025.1"/>
</dbReference>
<dbReference type="EMBL" id="JAHXRI010000025">
    <property type="protein sequence ID" value="MBZ1351838.1"/>
    <property type="molecule type" value="Genomic_DNA"/>
</dbReference>
<dbReference type="SUPFAM" id="SSF53067">
    <property type="entry name" value="Actin-like ATPase domain"/>
    <property type="match status" value="1"/>
</dbReference>
<reference evidence="1" key="1">
    <citation type="submission" date="2021-07" db="EMBL/GenBank/DDBJ databases">
        <title>New genus and species of the family Alcaligenaceae.</title>
        <authorList>
            <person name="Hahn M.W."/>
        </authorList>
    </citation>
    <scope>NUCLEOTIDE SEQUENCE</scope>
    <source>
        <strain evidence="1">LF4-65</strain>
    </source>
</reference>
<organism evidence="1 2">
    <name type="scientific">Zwartia hollandica</name>
    <dbReference type="NCBI Taxonomy" id="324606"/>
    <lineage>
        <taxon>Bacteria</taxon>
        <taxon>Pseudomonadati</taxon>
        <taxon>Pseudomonadota</taxon>
        <taxon>Betaproteobacteria</taxon>
        <taxon>Burkholderiales</taxon>
        <taxon>Alcaligenaceae</taxon>
        <taxon>Zwartia</taxon>
    </lineage>
</organism>
<keyword evidence="2" id="KW-1185">Reference proteome</keyword>
<sequence length="391" mass="44567">MASLIIRCPVHPVANNVEDWSAQELYFSWTLSNETDFKKVLDLDALPVADSVLAIIPGIDVRLKELKVPAVSSKKIIQILPMLMEDELLASVSDTSIQLLPPMLNQAPDRRLVSVINRDWLLWLSQKLSVINCEQLQLISESLLLPETTSVIFYQQEDTTNFYTSKKSSTDIVCWSQPVDEPVLFTEQYSDQPEMLELSAELLVSGVTIYKESYKAVNLLPDEYYDFRKDRQSELQHWLSRDLWKAPLRWARYATLTLCTSYLCYILTLLWQDRQWEARLQNATSQFLTARTDSQTSFASLVNVSCLAAHRNLETCSGDFEPQLVALQNVLRNAPPEGLKVLEYSKKGLIFELQEATLSTSQRLAIMQDHSVQSLGPTRFLLSPYASLAYD</sequence>
<dbReference type="Gene3D" id="3.30.420.380">
    <property type="match status" value="1"/>
</dbReference>
<accession>A0A953NC69</accession>
<name>A0A953NC69_9BURK</name>